<keyword evidence="6" id="KW-0472">Membrane</keyword>
<comment type="domain">
    <text evidence="7">The BAR domain mediates homodimerization, it can neither bind membrane nor impart curvature, but instead requires the neighboring PH domain to achieve these functions.</text>
</comment>
<dbReference type="Pfam" id="PF16746">
    <property type="entry name" value="BAR_3"/>
    <property type="match status" value="1"/>
</dbReference>
<organism evidence="10 11">
    <name type="scientific">Myodes glareolus</name>
    <name type="common">Bank vole</name>
    <name type="synonym">Clethrionomys glareolus</name>
    <dbReference type="NCBI Taxonomy" id="447135"/>
    <lineage>
        <taxon>Eukaryota</taxon>
        <taxon>Metazoa</taxon>
        <taxon>Chordata</taxon>
        <taxon>Craniata</taxon>
        <taxon>Vertebrata</taxon>
        <taxon>Euteleostomi</taxon>
        <taxon>Mammalia</taxon>
        <taxon>Eutheria</taxon>
        <taxon>Euarchontoglires</taxon>
        <taxon>Glires</taxon>
        <taxon>Rodentia</taxon>
        <taxon>Myomorpha</taxon>
        <taxon>Muroidea</taxon>
        <taxon>Cricetidae</taxon>
        <taxon>Arvicolinae</taxon>
        <taxon>Myodes</taxon>
    </lineage>
</organism>
<dbReference type="GO" id="GO:0005096">
    <property type="term" value="F:GTPase activator activity"/>
    <property type="evidence" value="ECO:0007669"/>
    <property type="project" value="UniProtKB-KW"/>
</dbReference>
<evidence type="ECO:0000313" key="11">
    <source>
        <dbReference type="Proteomes" id="UP001488838"/>
    </source>
</evidence>
<keyword evidence="8" id="KW-0175">Coiled coil</keyword>
<comment type="domain">
    <text evidence="7">PH domain binds phospholipids including phosphatidic acid, phosphatidylinositol 3-phosphate, phosphatidylinositol 3,5-bisphosphate (PIP2) and phosphatidylinositol 3,4,5-trisphosphate (PIP3). May mediate protein binding to PIP2 or PIP3 containing membranes.</text>
</comment>
<evidence type="ECO:0000256" key="8">
    <source>
        <dbReference type="SAM" id="Coils"/>
    </source>
</evidence>
<comment type="subcellular location">
    <subcellularLocation>
        <location evidence="1">Endomembrane system</location>
        <topology evidence="1">Peripheral membrane protein</topology>
    </subcellularLocation>
    <subcellularLocation>
        <location evidence="7">Endosome membrane</location>
        <topology evidence="7">Peripheral membrane protein</topology>
    </subcellularLocation>
</comment>
<evidence type="ECO:0000313" key="10">
    <source>
        <dbReference type="EMBL" id="KAK7808726.1"/>
    </source>
</evidence>
<keyword evidence="5 7" id="KW-0862">Zinc</keyword>
<dbReference type="EMBL" id="JBBHLL010000232">
    <property type="protein sequence ID" value="KAK7808726.1"/>
    <property type="molecule type" value="Genomic_DNA"/>
</dbReference>
<evidence type="ECO:0000256" key="7">
    <source>
        <dbReference type="RuleBase" id="RU369028"/>
    </source>
</evidence>
<comment type="caution">
    <text evidence="10">The sequence shown here is derived from an EMBL/GenBank/DDBJ whole genome shotgun (WGS) entry which is preliminary data.</text>
</comment>
<name>A0AAW0I319_MYOGA</name>
<keyword evidence="3 7" id="KW-0479">Metal-binding</keyword>
<dbReference type="PANTHER" id="PTHR23180">
    <property type="entry name" value="CENTAURIN/ARF"/>
    <property type="match status" value="1"/>
</dbReference>
<keyword evidence="4 7" id="KW-0677">Repeat</keyword>
<dbReference type="AlphaFoldDB" id="A0AAW0I319"/>
<dbReference type="InterPro" id="IPR045258">
    <property type="entry name" value="ACAP1/2/3-like"/>
</dbReference>
<accession>A0AAW0I319</accession>
<evidence type="ECO:0000256" key="4">
    <source>
        <dbReference type="ARBA" id="ARBA00022737"/>
    </source>
</evidence>
<dbReference type="GO" id="GO:0010008">
    <property type="term" value="C:endosome membrane"/>
    <property type="evidence" value="ECO:0007669"/>
    <property type="project" value="UniProtKB-SubCell"/>
</dbReference>
<gene>
    <name evidence="10" type="ORF">U0070_011801</name>
</gene>
<evidence type="ECO:0000256" key="6">
    <source>
        <dbReference type="ARBA" id="ARBA00023136"/>
    </source>
</evidence>
<feature type="domain" description="BAR" evidence="9">
    <location>
        <begin position="25"/>
        <end position="87"/>
    </location>
</feature>
<keyword evidence="7" id="KW-0967">Endosome</keyword>
<comment type="function">
    <text evidence="7">GTPase-activating protein for the ADP ribosylation factor family.</text>
</comment>
<keyword evidence="7" id="KW-0863">Zinc-finger</keyword>
<dbReference type="GO" id="GO:0008270">
    <property type="term" value="F:zinc ion binding"/>
    <property type="evidence" value="ECO:0007669"/>
    <property type="project" value="UniProtKB-KW"/>
</dbReference>
<dbReference type="SUPFAM" id="SSF103657">
    <property type="entry name" value="BAR/IMD domain-like"/>
    <property type="match status" value="1"/>
</dbReference>
<keyword evidence="2 7" id="KW-0343">GTPase activation</keyword>
<evidence type="ECO:0000256" key="5">
    <source>
        <dbReference type="ARBA" id="ARBA00022833"/>
    </source>
</evidence>
<dbReference type="Gene3D" id="1.20.1270.60">
    <property type="entry name" value="Arfaptin homology (AH) domain/BAR domain"/>
    <property type="match status" value="1"/>
</dbReference>
<evidence type="ECO:0000256" key="1">
    <source>
        <dbReference type="ARBA" id="ARBA00004184"/>
    </source>
</evidence>
<dbReference type="PANTHER" id="PTHR23180:SF241">
    <property type="entry name" value="ARF-GAP WITH COILED-COIL, ANK REPEAT AND PH DOMAIN-CONTAINING PROTEIN 2"/>
    <property type="match status" value="1"/>
</dbReference>
<dbReference type="InterPro" id="IPR027267">
    <property type="entry name" value="AH/BAR_dom_sf"/>
</dbReference>
<proteinExistence type="predicted"/>
<keyword evidence="11" id="KW-1185">Reference proteome</keyword>
<evidence type="ECO:0000256" key="2">
    <source>
        <dbReference type="ARBA" id="ARBA00022468"/>
    </source>
</evidence>
<keyword evidence="7" id="KW-0040">ANK repeat</keyword>
<feature type="coiled-coil region" evidence="8">
    <location>
        <begin position="66"/>
        <end position="97"/>
    </location>
</feature>
<evidence type="ECO:0000256" key="3">
    <source>
        <dbReference type="ARBA" id="ARBA00022723"/>
    </source>
</evidence>
<protein>
    <recommendedName>
        <fullName evidence="7">Arf-GAP with coiled-coil, ANK repeat and PH domain-containing protein</fullName>
        <shortName evidence="7">Cnt-b</shortName>
    </recommendedName>
    <alternativeName>
        <fullName evidence="7">Centaurin-beta</fullName>
    </alternativeName>
</protein>
<evidence type="ECO:0000259" key="9">
    <source>
        <dbReference type="Pfam" id="PF16746"/>
    </source>
</evidence>
<dbReference type="Proteomes" id="UP001488838">
    <property type="component" value="Unassembled WGS sequence"/>
</dbReference>
<reference evidence="10 11" key="1">
    <citation type="journal article" date="2023" name="bioRxiv">
        <title>Conserved and derived expression patterns and positive selection on dental genes reveal complex evolutionary context of ever-growing rodent molars.</title>
        <authorList>
            <person name="Calamari Z.T."/>
            <person name="Song A."/>
            <person name="Cohen E."/>
            <person name="Akter M."/>
            <person name="Roy R.D."/>
            <person name="Hallikas O."/>
            <person name="Christensen M.M."/>
            <person name="Li P."/>
            <person name="Marangoni P."/>
            <person name="Jernvall J."/>
            <person name="Klein O.D."/>
        </authorList>
    </citation>
    <scope>NUCLEOTIDE SEQUENCE [LARGE SCALE GENOMIC DNA]</scope>
    <source>
        <strain evidence="10">V071</strain>
    </source>
</reference>
<sequence length="138" mass="15836">MLRILCSELVFKVIHGCLTKFIFPQINVLQSKRRSEILKSMLSFMYAHLAFFHQGYDLFSELGPYMKDLGAQLDRLVVDAAKEKREMEQKHSTIQQKVWGDLEGRAFAGMLVNASYHCCTGPSVAYSVNRSFCEKQMC</sequence>
<dbReference type="InterPro" id="IPR004148">
    <property type="entry name" value="BAR_dom"/>
</dbReference>
<comment type="activity regulation">
    <text evidence="7">GAP activity stimulated by phosphatidylinositol 4,5-bisphosphate (PIP2) and phosphatidic acid.</text>
</comment>